<comment type="subcellular location">
    <subcellularLocation>
        <location evidence="1">Cell inner membrane</location>
        <topology evidence="1">Single-pass membrane protein</topology>
    </subcellularLocation>
</comment>
<feature type="domain" description="DUF883" evidence="9">
    <location>
        <begin position="72"/>
        <end position="99"/>
    </location>
</feature>
<sequence length="100" mass="10865">MLETRIKTRSDLKGLLMDAQDLFRDATTATGSKADELRNRGLNLLDAAIEKAQDAQSAAVSTSKEFAQSAGEYVRENPWKAVAIVTSAALLASLLARRRD</sequence>
<protein>
    <submittedName>
        <fullName evidence="10">DUF883 domain-containing protein</fullName>
    </submittedName>
</protein>
<keyword evidence="5" id="KW-0812">Transmembrane</keyword>
<comment type="caution">
    <text evidence="10">The sequence shown here is derived from an EMBL/GenBank/DDBJ whole genome shotgun (WGS) entry which is preliminary data.</text>
</comment>
<dbReference type="Proteomes" id="UP001225596">
    <property type="component" value="Unassembled WGS sequence"/>
</dbReference>
<feature type="domain" description="DUF883" evidence="8">
    <location>
        <begin position="8"/>
        <end position="58"/>
    </location>
</feature>
<dbReference type="InterPro" id="IPR043604">
    <property type="entry name" value="DUF883_N"/>
</dbReference>
<dbReference type="InterPro" id="IPR010279">
    <property type="entry name" value="YqjD/ElaB"/>
</dbReference>
<comment type="similarity">
    <text evidence="2">Belongs to the ElaB/YgaM/YqjD family.</text>
</comment>
<dbReference type="RefSeq" id="WP_338435425.1">
    <property type="nucleotide sequence ID" value="NZ_JAUYVH010000001.1"/>
</dbReference>
<accession>A0ABU1BMG5</accession>
<dbReference type="InterPro" id="IPR043605">
    <property type="entry name" value="DUF883_C"/>
</dbReference>
<name>A0ABU1BMG5_9BURK</name>
<evidence type="ECO:0000256" key="4">
    <source>
        <dbReference type="ARBA" id="ARBA00022519"/>
    </source>
</evidence>
<keyword evidence="6" id="KW-1133">Transmembrane helix</keyword>
<dbReference type="PANTHER" id="PTHR35893:SF3">
    <property type="entry name" value="INNER MEMBRANE PROTEIN"/>
    <property type="match status" value="1"/>
</dbReference>
<dbReference type="EMBL" id="JAUYVH010000001">
    <property type="protein sequence ID" value="MDQ9169523.1"/>
    <property type="molecule type" value="Genomic_DNA"/>
</dbReference>
<evidence type="ECO:0000256" key="6">
    <source>
        <dbReference type="ARBA" id="ARBA00022989"/>
    </source>
</evidence>
<organism evidence="10 11">
    <name type="scientific">Keguizhuia sedimenti</name>
    <dbReference type="NCBI Taxonomy" id="3064264"/>
    <lineage>
        <taxon>Bacteria</taxon>
        <taxon>Pseudomonadati</taxon>
        <taxon>Pseudomonadota</taxon>
        <taxon>Betaproteobacteria</taxon>
        <taxon>Burkholderiales</taxon>
        <taxon>Oxalobacteraceae</taxon>
        <taxon>Keguizhuia</taxon>
    </lineage>
</organism>
<evidence type="ECO:0000256" key="3">
    <source>
        <dbReference type="ARBA" id="ARBA00022475"/>
    </source>
</evidence>
<dbReference type="PANTHER" id="PTHR35893">
    <property type="entry name" value="INNER MEMBRANE PROTEIN-RELATED"/>
    <property type="match status" value="1"/>
</dbReference>
<keyword evidence="3" id="KW-1003">Cell membrane</keyword>
<evidence type="ECO:0000256" key="1">
    <source>
        <dbReference type="ARBA" id="ARBA00004377"/>
    </source>
</evidence>
<dbReference type="Pfam" id="PF05957">
    <property type="entry name" value="DUF883"/>
    <property type="match status" value="1"/>
</dbReference>
<reference evidence="10 11" key="1">
    <citation type="submission" date="2023-08" db="EMBL/GenBank/DDBJ databases">
        <title>Oxalobacteraceae gen .nov., isolated from river sludge outside the plant.</title>
        <authorList>
            <person name="Zhao S.Y."/>
        </authorList>
    </citation>
    <scope>NUCLEOTIDE SEQUENCE [LARGE SCALE GENOMIC DNA]</scope>
    <source>
        <strain evidence="10 11">R-40</strain>
    </source>
</reference>
<evidence type="ECO:0000256" key="2">
    <source>
        <dbReference type="ARBA" id="ARBA00010423"/>
    </source>
</evidence>
<keyword evidence="7" id="KW-0472">Membrane</keyword>
<evidence type="ECO:0000259" key="8">
    <source>
        <dbReference type="Pfam" id="PF05957"/>
    </source>
</evidence>
<dbReference type="Pfam" id="PF19029">
    <property type="entry name" value="DUF883_C"/>
    <property type="match status" value="1"/>
</dbReference>
<evidence type="ECO:0000313" key="10">
    <source>
        <dbReference type="EMBL" id="MDQ9169523.1"/>
    </source>
</evidence>
<evidence type="ECO:0000256" key="5">
    <source>
        <dbReference type="ARBA" id="ARBA00022692"/>
    </source>
</evidence>
<gene>
    <name evidence="10" type="ORF">Q8A64_03760</name>
</gene>
<keyword evidence="11" id="KW-1185">Reference proteome</keyword>
<evidence type="ECO:0000313" key="11">
    <source>
        <dbReference type="Proteomes" id="UP001225596"/>
    </source>
</evidence>
<evidence type="ECO:0000256" key="7">
    <source>
        <dbReference type="ARBA" id="ARBA00023136"/>
    </source>
</evidence>
<keyword evidence="4" id="KW-0997">Cell inner membrane</keyword>
<evidence type="ECO:0000259" key="9">
    <source>
        <dbReference type="Pfam" id="PF19029"/>
    </source>
</evidence>
<proteinExistence type="inferred from homology"/>